<dbReference type="Proteomes" id="UP000267821">
    <property type="component" value="Unassembled WGS sequence"/>
</dbReference>
<evidence type="ECO:0008006" key="3">
    <source>
        <dbReference type="Google" id="ProtNLM"/>
    </source>
</evidence>
<sequence length="188" mass="20685">MHHNTNINGITNGPDRSYALELAYHLPQRTQINTPINPSPAVQLHIRNPTTGYEISGHDELGYLFVTVSLCREDGEGLLPQNYETQGTAASLEPINEGTQSSEMPVPSDGVAYIPLNRQVGSFAHFPNFRIIRPGNYRLKFMLVKVEQPESVPPGSRGPDRGGSRVLTTYVSPDVIIAQEDPVSPFYG</sequence>
<name>A0A3N4LNI1_9PEZI</name>
<proteinExistence type="predicted"/>
<dbReference type="InterPro" id="IPR038491">
    <property type="entry name" value="Velvet_dom_sf"/>
</dbReference>
<protein>
    <recommendedName>
        <fullName evidence="3">Velvet domain-containing protein</fullName>
    </recommendedName>
</protein>
<dbReference type="STRING" id="1051890.A0A3N4LNI1"/>
<dbReference type="OrthoDB" id="5399926at2759"/>
<dbReference type="EMBL" id="ML121553">
    <property type="protein sequence ID" value="RPB22231.1"/>
    <property type="molecule type" value="Genomic_DNA"/>
</dbReference>
<organism evidence="1 2">
    <name type="scientific">Terfezia boudieri ATCC MYA-4762</name>
    <dbReference type="NCBI Taxonomy" id="1051890"/>
    <lineage>
        <taxon>Eukaryota</taxon>
        <taxon>Fungi</taxon>
        <taxon>Dikarya</taxon>
        <taxon>Ascomycota</taxon>
        <taxon>Pezizomycotina</taxon>
        <taxon>Pezizomycetes</taxon>
        <taxon>Pezizales</taxon>
        <taxon>Pezizaceae</taxon>
        <taxon>Terfezia</taxon>
    </lineage>
</organism>
<evidence type="ECO:0000313" key="2">
    <source>
        <dbReference type="Proteomes" id="UP000267821"/>
    </source>
</evidence>
<dbReference type="InParanoid" id="A0A3N4LNI1"/>
<gene>
    <name evidence="1" type="ORF">L211DRAFT_789171</name>
</gene>
<dbReference type="AlphaFoldDB" id="A0A3N4LNI1"/>
<keyword evidence="2" id="KW-1185">Reference proteome</keyword>
<dbReference type="Gene3D" id="2.60.40.3960">
    <property type="entry name" value="Velvet domain"/>
    <property type="match status" value="1"/>
</dbReference>
<accession>A0A3N4LNI1</accession>
<evidence type="ECO:0000313" key="1">
    <source>
        <dbReference type="EMBL" id="RPB22231.1"/>
    </source>
</evidence>
<reference evidence="1 2" key="1">
    <citation type="journal article" date="2018" name="Nat. Ecol. Evol.">
        <title>Pezizomycetes genomes reveal the molecular basis of ectomycorrhizal truffle lifestyle.</title>
        <authorList>
            <person name="Murat C."/>
            <person name="Payen T."/>
            <person name="Noel B."/>
            <person name="Kuo A."/>
            <person name="Morin E."/>
            <person name="Chen J."/>
            <person name="Kohler A."/>
            <person name="Krizsan K."/>
            <person name="Balestrini R."/>
            <person name="Da Silva C."/>
            <person name="Montanini B."/>
            <person name="Hainaut M."/>
            <person name="Levati E."/>
            <person name="Barry K.W."/>
            <person name="Belfiori B."/>
            <person name="Cichocki N."/>
            <person name="Clum A."/>
            <person name="Dockter R.B."/>
            <person name="Fauchery L."/>
            <person name="Guy J."/>
            <person name="Iotti M."/>
            <person name="Le Tacon F."/>
            <person name="Lindquist E.A."/>
            <person name="Lipzen A."/>
            <person name="Malagnac F."/>
            <person name="Mello A."/>
            <person name="Molinier V."/>
            <person name="Miyauchi S."/>
            <person name="Poulain J."/>
            <person name="Riccioni C."/>
            <person name="Rubini A."/>
            <person name="Sitrit Y."/>
            <person name="Splivallo R."/>
            <person name="Traeger S."/>
            <person name="Wang M."/>
            <person name="Zifcakova L."/>
            <person name="Wipf D."/>
            <person name="Zambonelli A."/>
            <person name="Paolocci F."/>
            <person name="Nowrousian M."/>
            <person name="Ottonello S."/>
            <person name="Baldrian P."/>
            <person name="Spatafora J.W."/>
            <person name="Henrissat B."/>
            <person name="Nagy L.G."/>
            <person name="Aury J.M."/>
            <person name="Wincker P."/>
            <person name="Grigoriev I.V."/>
            <person name="Bonfante P."/>
            <person name="Martin F.M."/>
        </authorList>
    </citation>
    <scope>NUCLEOTIDE SEQUENCE [LARGE SCALE GENOMIC DNA]</scope>
    <source>
        <strain evidence="1 2">ATCC MYA-4762</strain>
    </source>
</reference>